<dbReference type="SUPFAM" id="SSF52172">
    <property type="entry name" value="CheY-like"/>
    <property type="match status" value="1"/>
</dbReference>
<dbReference type="PANTHER" id="PTHR43547:SF2">
    <property type="entry name" value="HYBRID SIGNAL TRANSDUCTION HISTIDINE KINASE C"/>
    <property type="match status" value="1"/>
</dbReference>
<dbReference type="STRING" id="667015.Bacsa_1510"/>
<dbReference type="EC" id="2.7.13.3" evidence="2"/>
<dbReference type="PANTHER" id="PTHR43547">
    <property type="entry name" value="TWO-COMPONENT HISTIDINE KINASE"/>
    <property type="match status" value="1"/>
</dbReference>
<dbReference type="HOGENOM" id="CLU_000445_28_1_10"/>
<evidence type="ECO:0000259" key="10">
    <source>
        <dbReference type="PROSITE" id="PS50109"/>
    </source>
</evidence>
<dbReference type="CDD" id="cd00082">
    <property type="entry name" value="HisKA"/>
    <property type="match status" value="1"/>
</dbReference>
<dbReference type="SUPFAM" id="SSF47384">
    <property type="entry name" value="Homodimeric domain of signal transducing histidine kinase"/>
    <property type="match status" value="1"/>
</dbReference>
<keyword evidence="12" id="KW-0418">Kinase</keyword>
<feature type="modified residue" description="4-aspartylphosphate" evidence="7">
    <location>
        <position position="1139"/>
    </location>
</feature>
<dbReference type="InterPro" id="IPR036890">
    <property type="entry name" value="HATPase_C_sf"/>
</dbReference>
<dbReference type="InterPro" id="IPR018060">
    <property type="entry name" value="HTH_AraC"/>
</dbReference>
<dbReference type="InterPro" id="IPR011123">
    <property type="entry name" value="Y_Y_Y"/>
</dbReference>
<dbReference type="SMART" id="SM00387">
    <property type="entry name" value="HATPase_c"/>
    <property type="match status" value="1"/>
</dbReference>
<dbReference type="GO" id="GO:0003700">
    <property type="term" value="F:DNA-binding transcription factor activity"/>
    <property type="evidence" value="ECO:0007669"/>
    <property type="project" value="InterPro"/>
</dbReference>
<dbReference type="FunFam" id="3.40.50.2300:FF:000138">
    <property type="entry name" value="Two-component system sensor histidine kinase/response regulator"/>
    <property type="match status" value="1"/>
</dbReference>
<keyword evidence="3 7" id="KW-0597">Phosphoprotein</keyword>
<keyword evidence="8" id="KW-1133">Transmembrane helix</keyword>
<sequence>MKHLTLFTCLFCILECWPQTYTVKRLDIGNGLSNNYVIDIAEDKNGYLWFATEEGLNKLEGTEFTTFYKTEKDETGITGNELNCLLDDPDETVLWIGTQRAGLNAFNYETNTFTVYRHDDNDPHSLATDDVTGIHPAKDGNLWITTYWKGVDYLDKQTGKFIHYNQETIPQLSGDHIWTALDDKKGNLYIGHSHEGLTILSLKTKQVENFRYNPQDPSSIPGNEVLSLFQDHAGGIWVGTNKGLALFNPEQKNFVRFGKLGNPLSNSIYDICQFNDKQLWIATEFGGIAILDLSQRFFPSSDPMKFISKGDDEYTLSSPSVRCIFQDSHDNIWAGLWGGGVNFLSNNTTLFNAYHYAKDLSEYNLTNPTASAVCVDPAGKLWIGTDGGGINIFDKGKRIATYTTKEANISANAVQTACCDSQGNLWFGFFRKGITYYDHTQQSFKQILPSDLGNIDIRSIFEDKNGIMWIGSSNGIYQIDRDTKKIIKHINIPENLVRGVIADAQGRIWVGTFGSGLFLYTAELKPIATFNTANGFASNTINFIYEDKKHQIWIATGDGLACFPPNSTSDYQLYQRADGLDNTHIHAITEDNSGNIWFSTNNNIICFKTDEGKFYNYNHKDNVPLASFITGSVGKDSKGNLYFGSTNGLCHFNPESVLAPQSTPHAVITKLTILTPLSSQENKGKTYPLTNRKAIELNYKENNFSISYCVPNYALADQVEYAYMLKGFSDSWYTSVDKNNIIFRNLPYGQYQLMLKTRIRNQEWSDEVSTFSIKVTPPFWLSWIAKLVYLVIGGIILWALLKAYKRKVNLEYLYKSEKWNHEQEQQLNNERLRFFTNVTHELRTPLTLIIGPLEDMLEGNTLTEKDKHRINVIRQSAIRLLDLVNQILEFRKTETQNKKLCVCRENIVALIYEIGLKYKELNQNPHVNIQIQTEAEEMLLYFDKEALTIILDNLISNALKYTDKGHVTISAQWVEEQGIRYFQLNVADTGYGISPEALKYIFDRYYQEGSEHQASGTGIGLALVKNLTVLHEGKIEVKSKLNEGTVFQLRLVAANTYPAALHRDNEKEGSQDTLSQSPAFNHGATDNTRLVILIVEDNKDILDYIAESFTDLYEVKTALNGKEGMEIALECIPDIIVSDIMMPVMDGITLCKQLKNDIRTSHIPIILLTAKDTLSDKEEGYQSGADSYLTKPFSASLLHSRINNLLAQRRRLFERYSSITVPQEQEKGLEEKHLILTNSLNKIDQEFLEKITHVITENLSSTETIDISFLSSHLCMSNSTLYRKVKALTGMSTNEYIRKIKMRFAEKMLLEGKYNISEIAFKVGINSTVYFRQCFKEEFGITPSEYLKKIKKG</sequence>
<dbReference type="Gene3D" id="1.10.10.60">
    <property type="entry name" value="Homeodomain-like"/>
    <property type="match status" value="2"/>
</dbReference>
<dbReference type="InterPro" id="IPR011110">
    <property type="entry name" value="Reg_prop"/>
</dbReference>
<dbReference type="InterPro" id="IPR011006">
    <property type="entry name" value="CheY-like_superfamily"/>
</dbReference>
<dbReference type="CDD" id="cd00075">
    <property type="entry name" value="HATPase"/>
    <property type="match status" value="1"/>
</dbReference>
<dbReference type="InterPro" id="IPR003594">
    <property type="entry name" value="HATPase_dom"/>
</dbReference>
<keyword evidence="13" id="KW-1185">Reference proteome</keyword>
<evidence type="ECO:0000259" key="9">
    <source>
        <dbReference type="PROSITE" id="PS01124"/>
    </source>
</evidence>
<dbReference type="Pfam" id="PF00072">
    <property type="entry name" value="Response_reg"/>
    <property type="match status" value="1"/>
</dbReference>
<dbReference type="InterPro" id="IPR011047">
    <property type="entry name" value="Quinoprotein_ADH-like_sf"/>
</dbReference>
<keyword evidence="8" id="KW-0472">Membrane</keyword>
<gene>
    <name evidence="12" type="ordered locus">Bacsa_1510</name>
</gene>
<evidence type="ECO:0000256" key="7">
    <source>
        <dbReference type="PROSITE-ProRule" id="PRU00169"/>
    </source>
</evidence>
<dbReference type="InterPro" id="IPR003661">
    <property type="entry name" value="HisK_dim/P_dom"/>
</dbReference>
<dbReference type="SMART" id="SM00448">
    <property type="entry name" value="REC"/>
    <property type="match status" value="1"/>
</dbReference>
<dbReference type="SMART" id="SM00388">
    <property type="entry name" value="HisKA"/>
    <property type="match status" value="1"/>
</dbReference>
<dbReference type="Gene3D" id="2.60.40.10">
    <property type="entry name" value="Immunoglobulins"/>
    <property type="match status" value="1"/>
</dbReference>
<dbReference type="Pfam" id="PF07495">
    <property type="entry name" value="Y_Y_Y"/>
    <property type="match status" value="1"/>
</dbReference>
<name>F0QZ53_PHOSB</name>
<dbReference type="InterPro" id="IPR015943">
    <property type="entry name" value="WD40/YVTN_repeat-like_dom_sf"/>
</dbReference>
<proteinExistence type="predicted"/>
<dbReference type="Gene3D" id="3.40.50.2300">
    <property type="match status" value="1"/>
</dbReference>
<feature type="domain" description="Histidine kinase" evidence="10">
    <location>
        <begin position="837"/>
        <end position="1055"/>
    </location>
</feature>
<evidence type="ECO:0000256" key="5">
    <source>
        <dbReference type="ARBA" id="ARBA00023125"/>
    </source>
</evidence>
<dbReference type="InterPro" id="IPR018062">
    <property type="entry name" value="HTH_AraC-typ_CS"/>
</dbReference>
<dbReference type="InterPro" id="IPR005467">
    <property type="entry name" value="His_kinase_dom"/>
</dbReference>
<dbReference type="eggNOG" id="COG0745">
    <property type="taxonomic scope" value="Bacteria"/>
</dbReference>
<dbReference type="InterPro" id="IPR004358">
    <property type="entry name" value="Sig_transdc_His_kin-like_C"/>
</dbReference>
<dbReference type="Gene3D" id="1.10.287.130">
    <property type="match status" value="1"/>
</dbReference>
<dbReference type="InterPro" id="IPR001789">
    <property type="entry name" value="Sig_transdc_resp-reg_receiver"/>
</dbReference>
<protein>
    <recommendedName>
        <fullName evidence="2">histidine kinase</fullName>
        <ecNumber evidence="2">2.7.13.3</ecNumber>
    </recommendedName>
</protein>
<dbReference type="RefSeq" id="WP_013617513.1">
    <property type="nucleotide sequence ID" value="NC_015164.1"/>
</dbReference>
<dbReference type="SMART" id="SM00342">
    <property type="entry name" value="HTH_ARAC"/>
    <property type="match status" value="1"/>
</dbReference>
<dbReference type="EMBL" id="CP002530">
    <property type="protein sequence ID" value="ADY36082.1"/>
    <property type="molecule type" value="Genomic_DNA"/>
</dbReference>
<dbReference type="Gene3D" id="3.30.565.10">
    <property type="entry name" value="Histidine kinase-like ATPase, C-terminal domain"/>
    <property type="match status" value="1"/>
</dbReference>
<comment type="catalytic activity">
    <reaction evidence="1">
        <text>ATP + protein L-histidine = ADP + protein N-phospho-L-histidine.</text>
        <dbReference type="EC" id="2.7.13.3"/>
    </reaction>
</comment>
<keyword evidence="5" id="KW-0238">DNA-binding</keyword>
<dbReference type="KEGG" id="bsa:Bacsa_1510"/>
<dbReference type="FunFam" id="1.10.287.130:FF:000045">
    <property type="entry name" value="Two-component system sensor histidine kinase/response regulator"/>
    <property type="match status" value="1"/>
</dbReference>
<evidence type="ECO:0000313" key="13">
    <source>
        <dbReference type="Proteomes" id="UP000007486"/>
    </source>
</evidence>
<dbReference type="PROSITE" id="PS50109">
    <property type="entry name" value="HIS_KIN"/>
    <property type="match status" value="1"/>
</dbReference>
<keyword evidence="12" id="KW-0808">Transferase</keyword>
<keyword evidence="4" id="KW-0805">Transcription regulation</keyword>
<dbReference type="InterPro" id="IPR009057">
    <property type="entry name" value="Homeodomain-like_sf"/>
</dbReference>
<dbReference type="SUPFAM" id="SSF46689">
    <property type="entry name" value="Homeodomain-like"/>
    <property type="match status" value="1"/>
</dbReference>
<dbReference type="InterPro" id="IPR013783">
    <property type="entry name" value="Ig-like_fold"/>
</dbReference>
<evidence type="ECO:0000256" key="1">
    <source>
        <dbReference type="ARBA" id="ARBA00000085"/>
    </source>
</evidence>
<evidence type="ECO:0000256" key="3">
    <source>
        <dbReference type="ARBA" id="ARBA00022553"/>
    </source>
</evidence>
<dbReference type="Proteomes" id="UP000007486">
    <property type="component" value="Chromosome"/>
</dbReference>
<dbReference type="GO" id="GO:0043565">
    <property type="term" value="F:sequence-specific DNA binding"/>
    <property type="evidence" value="ECO:0007669"/>
    <property type="project" value="InterPro"/>
</dbReference>
<dbReference type="eggNOG" id="COG3292">
    <property type="taxonomic scope" value="Bacteria"/>
</dbReference>
<keyword evidence="8" id="KW-0812">Transmembrane</keyword>
<dbReference type="eggNOG" id="COG5002">
    <property type="taxonomic scope" value="Bacteria"/>
</dbReference>
<dbReference type="GO" id="GO:0000155">
    <property type="term" value="F:phosphorelay sensor kinase activity"/>
    <property type="evidence" value="ECO:0007669"/>
    <property type="project" value="InterPro"/>
</dbReference>
<evidence type="ECO:0000256" key="4">
    <source>
        <dbReference type="ARBA" id="ARBA00023015"/>
    </source>
</evidence>
<feature type="domain" description="HTH araC/xylS-type" evidence="9">
    <location>
        <begin position="1249"/>
        <end position="1349"/>
    </location>
</feature>
<dbReference type="PRINTS" id="PR00344">
    <property type="entry name" value="BCTRLSENSOR"/>
</dbReference>
<evidence type="ECO:0000259" key="11">
    <source>
        <dbReference type="PROSITE" id="PS50110"/>
    </source>
</evidence>
<dbReference type="Pfam" id="PF12833">
    <property type="entry name" value="HTH_18"/>
    <property type="match status" value="1"/>
</dbReference>
<keyword evidence="6" id="KW-0804">Transcription</keyword>
<reference evidence="12 13" key="1">
    <citation type="journal article" date="2011" name="Stand. Genomic Sci.">
        <title>Complete genome sequence of Bacteroides salanitronis type strain (BL78).</title>
        <authorList>
            <person name="Gronow S."/>
            <person name="Held B."/>
            <person name="Lucas S."/>
            <person name="Lapidus A."/>
            <person name="Del Rio T.G."/>
            <person name="Nolan M."/>
            <person name="Tice H."/>
            <person name="Deshpande S."/>
            <person name="Cheng J.F."/>
            <person name="Pitluck S."/>
            <person name="Liolios K."/>
            <person name="Pagani I."/>
            <person name="Ivanova N."/>
            <person name="Mavromatis K."/>
            <person name="Pati A."/>
            <person name="Tapia R."/>
            <person name="Han C."/>
            <person name="Goodwin L."/>
            <person name="Chen A."/>
            <person name="Palaniappan K."/>
            <person name="Land M."/>
            <person name="Hauser L."/>
            <person name="Chang Y.J."/>
            <person name="Jeffries C.D."/>
            <person name="Brambilla E.M."/>
            <person name="Rohde M."/>
            <person name="Goker M."/>
            <person name="Detter J.C."/>
            <person name="Woyke T."/>
            <person name="Bristow J."/>
            <person name="Markowitz V."/>
            <person name="Hugenholtz P."/>
            <person name="Kyrpides N.C."/>
            <person name="Klenk H.P."/>
            <person name="Eisen J.A."/>
        </authorList>
    </citation>
    <scope>NUCLEOTIDE SEQUENCE [LARGE SCALE GENOMIC DNA]</scope>
    <source>
        <strain evidence="12 13">DSM 18170</strain>
    </source>
</reference>
<dbReference type="SUPFAM" id="SSF50998">
    <property type="entry name" value="Quinoprotein alcohol dehydrogenase-like"/>
    <property type="match status" value="1"/>
</dbReference>
<dbReference type="PROSITE" id="PS50110">
    <property type="entry name" value="RESPONSE_REGULATORY"/>
    <property type="match status" value="1"/>
</dbReference>
<dbReference type="Pfam" id="PF00512">
    <property type="entry name" value="HisKA"/>
    <property type="match status" value="1"/>
</dbReference>
<evidence type="ECO:0000256" key="8">
    <source>
        <dbReference type="SAM" id="Phobius"/>
    </source>
</evidence>
<feature type="domain" description="Response regulatory" evidence="11">
    <location>
        <begin position="1091"/>
        <end position="1206"/>
    </location>
</feature>
<dbReference type="Gene3D" id="2.130.10.10">
    <property type="entry name" value="YVTN repeat-like/Quinoprotein amine dehydrogenase"/>
    <property type="match status" value="2"/>
</dbReference>
<dbReference type="SUPFAM" id="SSF55874">
    <property type="entry name" value="ATPase domain of HSP90 chaperone/DNA topoisomerase II/histidine kinase"/>
    <property type="match status" value="1"/>
</dbReference>
<accession>F0QZ53</accession>
<evidence type="ECO:0000256" key="2">
    <source>
        <dbReference type="ARBA" id="ARBA00012438"/>
    </source>
</evidence>
<dbReference type="OrthoDB" id="717811at2"/>
<feature type="transmembrane region" description="Helical" evidence="8">
    <location>
        <begin position="780"/>
        <end position="801"/>
    </location>
</feature>
<dbReference type="Pfam" id="PF02518">
    <property type="entry name" value="HATPase_c"/>
    <property type="match status" value="1"/>
</dbReference>
<organism evidence="12 13">
    <name type="scientific">Phocaeicola salanitronis (strain DSM 18170 / JCM 13657 / CCUG 60908 / BL78)</name>
    <name type="common">Bacteroides salanitronis</name>
    <dbReference type="NCBI Taxonomy" id="667015"/>
    <lineage>
        <taxon>Bacteria</taxon>
        <taxon>Pseudomonadati</taxon>
        <taxon>Bacteroidota</taxon>
        <taxon>Bacteroidia</taxon>
        <taxon>Bacteroidales</taxon>
        <taxon>Bacteroidaceae</taxon>
        <taxon>Phocaeicola</taxon>
    </lineage>
</organism>
<dbReference type="PROSITE" id="PS01124">
    <property type="entry name" value="HTH_ARAC_FAMILY_2"/>
    <property type="match status" value="1"/>
</dbReference>
<dbReference type="CDD" id="cd17574">
    <property type="entry name" value="REC_OmpR"/>
    <property type="match status" value="1"/>
</dbReference>
<dbReference type="InterPro" id="IPR036097">
    <property type="entry name" value="HisK_dim/P_sf"/>
</dbReference>
<evidence type="ECO:0000256" key="6">
    <source>
        <dbReference type="ARBA" id="ARBA00023163"/>
    </source>
</evidence>
<evidence type="ECO:0000313" key="12">
    <source>
        <dbReference type="EMBL" id="ADY36082.1"/>
    </source>
</evidence>
<dbReference type="Pfam" id="PF07494">
    <property type="entry name" value="Reg_prop"/>
    <property type="match status" value="5"/>
</dbReference>
<dbReference type="PROSITE" id="PS00041">
    <property type="entry name" value="HTH_ARAC_FAMILY_1"/>
    <property type="match status" value="1"/>
</dbReference>